<evidence type="ECO:0000256" key="2">
    <source>
        <dbReference type="SAM" id="MobiDB-lite"/>
    </source>
</evidence>
<dbReference type="EMBL" id="CP149822">
    <property type="protein sequence ID" value="WZN39710.1"/>
    <property type="molecule type" value="Genomic_DNA"/>
</dbReference>
<evidence type="ECO:0000313" key="4">
    <source>
        <dbReference type="Proteomes" id="UP001485459"/>
    </source>
</evidence>
<dbReference type="Gene3D" id="3.40.50.1820">
    <property type="entry name" value="alpha/beta hydrolase"/>
    <property type="match status" value="1"/>
</dbReference>
<gene>
    <name evidence="3" type="ORF">WJU16_17155</name>
</gene>
<dbReference type="PANTHER" id="PTHR43037">
    <property type="entry name" value="UNNAMED PRODUCT-RELATED"/>
    <property type="match status" value="1"/>
</dbReference>
<sequence length="263" mass="28634">MLAWTTFILSCSSEKDTDVTPAPAPGSGQEEGPGTGTPPETPKPSVPLPTGVTAQKVKNPKEITDFLVQLPATYNDDPNKKWPVIFFLHGMGERGDDINIIKRASLAAIAAKDANFPYILISPQCKTPSWWNIPSLEVLHAQVMSDYKVDPSRIYLTGLSMGGFGAWTWAQTKPERFAAVVPICGEGTPASACVLKDKPLWVFHNADDPTVPVKGSQDMVKALRDCGSTLVKYTENESGGHDAWTKAYSDPALFTWLNQQSKK</sequence>
<dbReference type="RefSeq" id="WP_341834683.1">
    <property type="nucleotide sequence ID" value="NZ_CP149822.1"/>
</dbReference>
<keyword evidence="3" id="KW-0378">Hydrolase</keyword>
<dbReference type="InterPro" id="IPR029058">
    <property type="entry name" value="AB_hydrolase_fold"/>
</dbReference>
<keyword evidence="4" id="KW-1185">Reference proteome</keyword>
<dbReference type="PANTHER" id="PTHR43037:SF1">
    <property type="entry name" value="BLL1128 PROTEIN"/>
    <property type="match status" value="1"/>
</dbReference>
<evidence type="ECO:0000313" key="3">
    <source>
        <dbReference type="EMBL" id="WZN39710.1"/>
    </source>
</evidence>
<dbReference type="GO" id="GO:0016787">
    <property type="term" value="F:hydrolase activity"/>
    <property type="evidence" value="ECO:0007669"/>
    <property type="project" value="UniProtKB-KW"/>
</dbReference>
<name>A0ABZ2YKL2_9BACT</name>
<keyword evidence="1" id="KW-0732">Signal</keyword>
<evidence type="ECO:0000256" key="1">
    <source>
        <dbReference type="ARBA" id="ARBA00022729"/>
    </source>
</evidence>
<accession>A0ABZ2YKL2</accession>
<protein>
    <submittedName>
        <fullName evidence="3">Alpha/beta hydrolase-fold protein</fullName>
    </submittedName>
</protein>
<reference evidence="4" key="1">
    <citation type="submission" date="2024-03" db="EMBL/GenBank/DDBJ databases">
        <title>Chitinophaga horti sp. nov., isolated from garden soil.</title>
        <authorList>
            <person name="Lee D.S."/>
            <person name="Han D.M."/>
            <person name="Baek J.H."/>
            <person name="Choi D.G."/>
            <person name="Jeon J.H."/>
            <person name="Jeon C.O."/>
        </authorList>
    </citation>
    <scope>NUCLEOTIDE SEQUENCE [LARGE SCALE GENOMIC DNA]</scope>
    <source>
        <strain evidence="4">GPA1</strain>
    </source>
</reference>
<dbReference type="InterPro" id="IPR050955">
    <property type="entry name" value="Plant_Biomass_Hydrol_Est"/>
</dbReference>
<dbReference type="Proteomes" id="UP001485459">
    <property type="component" value="Chromosome"/>
</dbReference>
<proteinExistence type="predicted"/>
<organism evidence="3 4">
    <name type="scientific">Chitinophaga pollutisoli</name>
    <dbReference type="NCBI Taxonomy" id="3133966"/>
    <lineage>
        <taxon>Bacteria</taxon>
        <taxon>Pseudomonadati</taxon>
        <taxon>Bacteroidota</taxon>
        <taxon>Chitinophagia</taxon>
        <taxon>Chitinophagales</taxon>
        <taxon>Chitinophagaceae</taxon>
        <taxon>Chitinophaga</taxon>
    </lineage>
</organism>
<feature type="region of interest" description="Disordered" evidence="2">
    <location>
        <begin position="14"/>
        <end position="53"/>
    </location>
</feature>
<dbReference type="SUPFAM" id="SSF53474">
    <property type="entry name" value="alpha/beta-Hydrolases"/>
    <property type="match status" value="1"/>
</dbReference>